<keyword evidence="2" id="KW-1133">Transmembrane helix</keyword>
<feature type="transmembrane region" description="Helical" evidence="2">
    <location>
        <begin position="70"/>
        <end position="92"/>
    </location>
</feature>
<evidence type="ECO:0000256" key="2">
    <source>
        <dbReference type="SAM" id="Phobius"/>
    </source>
</evidence>
<evidence type="ECO:0000256" key="1">
    <source>
        <dbReference type="SAM" id="MobiDB-lite"/>
    </source>
</evidence>
<dbReference type="RefSeq" id="WP_200390287.1">
    <property type="nucleotide sequence ID" value="NZ_JAENIO010000003.1"/>
</dbReference>
<gene>
    <name evidence="3" type="ORF">JIN78_02165</name>
</gene>
<keyword evidence="4" id="KW-1185">Reference proteome</keyword>
<dbReference type="AlphaFoldDB" id="A0A934RL50"/>
<feature type="region of interest" description="Disordered" evidence="1">
    <location>
        <begin position="187"/>
        <end position="207"/>
    </location>
</feature>
<proteinExistence type="predicted"/>
<accession>A0A934RL50</accession>
<keyword evidence="2" id="KW-0812">Transmembrane</keyword>
<protein>
    <submittedName>
        <fullName evidence="3">Uncharacterized protein</fullName>
    </submittedName>
</protein>
<feature type="transmembrane region" description="Helical" evidence="2">
    <location>
        <begin position="21"/>
        <end position="50"/>
    </location>
</feature>
<name>A0A934RL50_9BACT</name>
<evidence type="ECO:0000313" key="3">
    <source>
        <dbReference type="EMBL" id="MBK1832853.1"/>
    </source>
</evidence>
<comment type="caution">
    <text evidence="3">The sequence shown here is derived from an EMBL/GenBank/DDBJ whole genome shotgun (WGS) entry which is preliminary data.</text>
</comment>
<reference evidence="3" key="1">
    <citation type="submission" date="2021-01" db="EMBL/GenBank/DDBJ databases">
        <title>Modified the classification status of verrucomicrobia.</title>
        <authorList>
            <person name="Feng X."/>
        </authorList>
    </citation>
    <scope>NUCLEOTIDE SEQUENCE</scope>
    <source>
        <strain evidence="3">KCTC 12986</strain>
    </source>
</reference>
<feature type="transmembrane region" description="Helical" evidence="2">
    <location>
        <begin position="112"/>
        <end position="133"/>
    </location>
</feature>
<organism evidence="3 4">
    <name type="scientific">Roseibacillus ishigakijimensis</name>
    <dbReference type="NCBI Taxonomy" id="454146"/>
    <lineage>
        <taxon>Bacteria</taxon>
        <taxon>Pseudomonadati</taxon>
        <taxon>Verrucomicrobiota</taxon>
        <taxon>Verrucomicrobiia</taxon>
        <taxon>Verrucomicrobiales</taxon>
        <taxon>Verrucomicrobiaceae</taxon>
        <taxon>Roseibacillus</taxon>
    </lineage>
</organism>
<evidence type="ECO:0000313" key="4">
    <source>
        <dbReference type="Proteomes" id="UP000604083"/>
    </source>
</evidence>
<feature type="compositionally biased region" description="Pro residues" evidence="1">
    <location>
        <begin position="192"/>
        <end position="207"/>
    </location>
</feature>
<dbReference type="EMBL" id="JAENIO010000003">
    <property type="protein sequence ID" value="MBK1832853.1"/>
    <property type="molecule type" value="Genomic_DNA"/>
</dbReference>
<dbReference type="Proteomes" id="UP000604083">
    <property type="component" value="Unassembled WGS sequence"/>
</dbReference>
<feature type="transmembrane region" description="Helical" evidence="2">
    <location>
        <begin position="139"/>
        <end position="160"/>
    </location>
</feature>
<keyword evidence="2" id="KW-0472">Membrane</keyword>
<sequence>MIPLDPEEIFGCAIWDAVRRVLAVIACLYLGSFVAFLAAGFCEILGTLIGSGLTVFPSFAWTPELLILPFWSFGSLFGILTATTIFLALIYYLRVEETSWKKFLQFATLQQIALAGTLADHSLALGLVSSPVWQTVLALLGNLFFQLQGWAFMALTLFFLKIKQRQDHEIHLLNVAAENARWREKVESLEHIPPPPSGPKPPQPRPL</sequence>